<keyword evidence="3" id="KW-1185">Reference proteome</keyword>
<dbReference type="GO" id="GO:0004764">
    <property type="term" value="F:shikimate 3-dehydrogenase (NADP+) activity"/>
    <property type="evidence" value="ECO:0007669"/>
    <property type="project" value="InterPro"/>
</dbReference>
<dbReference type="EMBL" id="KZ293443">
    <property type="protein sequence ID" value="PBK65977.1"/>
    <property type="molecule type" value="Genomic_DNA"/>
</dbReference>
<proteinExistence type="predicted"/>
<organism evidence="2 3">
    <name type="scientific">Armillaria solidipes</name>
    <dbReference type="NCBI Taxonomy" id="1076256"/>
    <lineage>
        <taxon>Eukaryota</taxon>
        <taxon>Fungi</taxon>
        <taxon>Dikarya</taxon>
        <taxon>Basidiomycota</taxon>
        <taxon>Agaricomycotina</taxon>
        <taxon>Agaricomycetes</taxon>
        <taxon>Agaricomycetidae</taxon>
        <taxon>Agaricales</taxon>
        <taxon>Marasmiineae</taxon>
        <taxon>Physalacriaceae</taxon>
        <taxon>Armillaria</taxon>
    </lineage>
</organism>
<dbReference type="AlphaFoldDB" id="A0A2H3BN34"/>
<evidence type="ECO:0000313" key="2">
    <source>
        <dbReference type="EMBL" id="PBK65977.1"/>
    </source>
</evidence>
<protein>
    <submittedName>
        <fullName evidence="2">Aminoacid dehydrogenase-like protein</fullName>
    </submittedName>
</protein>
<dbReference type="Gene3D" id="3.40.50.720">
    <property type="entry name" value="NAD(P)-binding Rossmann-like Domain"/>
    <property type="match status" value="1"/>
</dbReference>
<dbReference type="Gene3D" id="3.40.50.10860">
    <property type="entry name" value="Leucine Dehydrogenase, chain A, domain 1"/>
    <property type="match status" value="1"/>
</dbReference>
<accession>A0A2H3BN34</accession>
<dbReference type="GO" id="GO:0019632">
    <property type="term" value="P:shikimate metabolic process"/>
    <property type="evidence" value="ECO:0007669"/>
    <property type="project" value="TreeGrafter"/>
</dbReference>
<sequence length="363" mass="39354">MASPVAPQNKRFPLFGYPIAHSSAPGLHNTCFDALKSGNRYELWPTSKITDDVLEFIKSDEFGGCAVTMPNKAAIIPYLDEVSPETQVTDACNTIVKVRTENGFKFVGQNTDILGVRNALLNALRDQYPGKELSSQSSFSPSVKGAGLVIGGGATTRSAAHALTLLGLSPIFLINRDPEEVRVVMEAMPHLSKKGGLIHLKNPDDVEKYLVGPDACILLMAVGAIPAIAPVTYAERMVYTTVMAASTIPYKQPSAESGLPLPIKRIFLEMPYKPRRTPMLQIAEATGWHVINGVQAMIEQGLAQQRMWYSGIATVEAGSDTTILSKEIEESARQFAEEMKEIVVHDKEVDRAAGKDAAAVSKK</sequence>
<dbReference type="Pfam" id="PF08501">
    <property type="entry name" value="Shikimate_dh_N"/>
    <property type="match status" value="1"/>
</dbReference>
<reference evidence="3" key="1">
    <citation type="journal article" date="2017" name="Nat. Ecol. Evol.">
        <title>Genome expansion and lineage-specific genetic innovations in the forest pathogenic fungi Armillaria.</title>
        <authorList>
            <person name="Sipos G."/>
            <person name="Prasanna A.N."/>
            <person name="Walter M.C."/>
            <person name="O'Connor E."/>
            <person name="Balint B."/>
            <person name="Krizsan K."/>
            <person name="Kiss B."/>
            <person name="Hess J."/>
            <person name="Varga T."/>
            <person name="Slot J."/>
            <person name="Riley R."/>
            <person name="Boka B."/>
            <person name="Rigling D."/>
            <person name="Barry K."/>
            <person name="Lee J."/>
            <person name="Mihaltcheva S."/>
            <person name="LaButti K."/>
            <person name="Lipzen A."/>
            <person name="Waldron R."/>
            <person name="Moloney N.M."/>
            <person name="Sperisen C."/>
            <person name="Kredics L."/>
            <person name="Vagvoelgyi C."/>
            <person name="Patrignani A."/>
            <person name="Fitzpatrick D."/>
            <person name="Nagy I."/>
            <person name="Doyle S."/>
            <person name="Anderson J.B."/>
            <person name="Grigoriev I.V."/>
            <person name="Gueldener U."/>
            <person name="Muensterkoetter M."/>
            <person name="Nagy L.G."/>
        </authorList>
    </citation>
    <scope>NUCLEOTIDE SEQUENCE [LARGE SCALE GENOMIC DNA]</scope>
    <source>
        <strain evidence="3">28-4</strain>
    </source>
</reference>
<dbReference type="InterPro" id="IPR046346">
    <property type="entry name" value="Aminoacid_DH-like_N_sf"/>
</dbReference>
<dbReference type="PANTHER" id="PTHR21089">
    <property type="entry name" value="SHIKIMATE DEHYDROGENASE"/>
    <property type="match status" value="1"/>
</dbReference>
<dbReference type="PANTHER" id="PTHR21089:SF1">
    <property type="entry name" value="BIFUNCTIONAL 3-DEHYDROQUINATE DEHYDRATASE_SHIKIMATE DEHYDROGENASE, CHLOROPLASTIC"/>
    <property type="match status" value="1"/>
</dbReference>
<gene>
    <name evidence="2" type="ORF">ARMSODRAFT_1087203</name>
</gene>
<evidence type="ECO:0000313" key="3">
    <source>
        <dbReference type="Proteomes" id="UP000218334"/>
    </source>
</evidence>
<dbReference type="SUPFAM" id="SSF51735">
    <property type="entry name" value="NAD(P)-binding Rossmann-fold domains"/>
    <property type="match status" value="1"/>
</dbReference>
<dbReference type="GO" id="GO:0009423">
    <property type="term" value="P:chorismate biosynthetic process"/>
    <property type="evidence" value="ECO:0007669"/>
    <property type="project" value="TreeGrafter"/>
</dbReference>
<dbReference type="InterPro" id="IPR022893">
    <property type="entry name" value="Shikimate_DH_fam"/>
</dbReference>
<dbReference type="SUPFAM" id="SSF53223">
    <property type="entry name" value="Aminoacid dehydrogenase-like, N-terminal domain"/>
    <property type="match status" value="1"/>
</dbReference>
<dbReference type="InterPro" id="IPR036291">
    <property type="entry name" value="NAD(P)-bd_dom_sf"/>
</dbReference>
<dbReference type="STRING" id="1076256.A0A2H3BN34"/>
<name>A0A2H3BN34_9AGAR</name>
<dbReference type="InterPro" id="IPR013708">
    <property type="entry name" value="Shikimate_DH-bd_N"/>
</dbReference>
<dbReference type="Proteomes" id="UP000218334">
    <property type="component" value="Unassembled WGS sequence"/>
</dbReference>
<feature type="domain" description="Shikimate dehydrogenase substrate binding N-terminal" evidence="1">
    <location>
        <begin position="14"/>
        <end position="95"/>
    </location>
</feature>
<evidence type="ECO:0000259" key="1">
    <source>
        <dbReference type="Pfam" id="PF08501"/>
    </source>
</evidence>